<dbReference type="EMBL" id="AXNT01000116">
    <property type="protein sequence ID" value="KGM01288.1"/>
    <property type="molecule type" value="Genomic_DNA"/>
</dbReference>
<name>A0A0A0B517_9CELL</name>
<comment type="caution">
    <text evidence="2">The sequence shown here is derived from an EMBL/GenBank/DDBJ whole genome shotgun (WGS) entry which is preliminary data.</text>
</comment>
<proteinExistence type="predicted"/>
<evidence type="ECO:0000313" key="2">
    <source>
        <dbReference type="EMBL" id="KGM01288.1"/>
    </source>
</evidence>
<protein>
    <submittedName>
        <fullName evidence="2">Uncharacterized protein</fullName>
    </submittedName>
</protein>
<evidence type="ECO:0000256" key="1">
    <source>
        <dbReference type="SAM" id="Phobius"/>
    </source>
</evidence>
<keyword evidence="1" id="KW-1133">Transmembrane helix</keyword>
<sequence>AAVAGVVVLLGWAAPRWWGASGTRAGRATAGAAVLVGAALCVPWVPHVVSSVLGTTAISWRLAWVVPVPVLVGLVASVPARRLGLPATVLVPAVALALVVGAVPLWDARAGTALQSPRAWKVFPEDLRAAEWVVRAEPSGRVLAPARVVSAAQTLDHAVVPVGARPDHMATLDTIPEAHAPERRALQRLVEGAPEPDDLARAPRALEVLDVEVACAAWPGEELRAALAAAGFVEQYVDGPYLCARRAPGGGSG</sequence>
<dbReference type="AlphaFoldDB" id="A0A0A0B517"/>
<feature type="transmembrane region" description="Helical" evidence="1">
    <location>
        <begin position="83"/>
        <end position="106"/>
    </location>
</feature>
<accession>A0A0A0B517</accession>
<evidence type="ECO:0000313" key="3">
    <source>
        <dbReference type="Proteomes" id="UP000029833"/>
    </source>
</evidence>
<reference evidence="2 3" key="1">
    <citation type="submission" date="2013-10" db="EMBL/GenBank/DDBJ databases">
        <authorList>
            <person name="Wang G."/>
            <person name="Zhuang W."/>
        </authorList>
    </citation>
    <scope>NUCLEOTIDE SEQUENCE [LARGE SCALE GENOMIC DNA]</scope>
    <source>
        <strain evidence="2 3">DSM 20118</strain>
    </source>
</reference>
<feature type="transmembrane region" description="Helical" evidence="1">
    <location>
        <begin position="25"/>
        <end position="46"/>
    </location>
</feature>
<gene>
    <name evidence="2" type="ORF">Q760_02210</name>
</gene>
<dbReference type="RefSeq" id="WP_034632853.1">
    <property type="nucleotide sequence ID" value="NZ_AXNT01000116.1"/>
</dbReference>
<feature type="transmembrane region" description="Helical" evidence="1">
    <location>
        <begin position="58"/>
        <end position="76"/>
    </location>
</feature>
<organism evidence="2 3">
    <name type="scientific">Cellulomonas cellasea DSM 20118</name>
    <dbReference type="NCBI Taxonomy" id="1408250"/>
    <lineage>
        <taxon>Bacteria</taxon>
        <taxon>Bacillati</taxon>
        <taxon>Actinomycetota</taxon>
        <taxon>Actinomycetes</taxon>
        <taxon>Micrococcales</taxon>
        <taxon>Cellulomonadaceae</taxon>
        <taxon>Cellulomonas</taxon>
    </lineage>
</organism>
<keyword evidence="3" id="KW-1185">Reference proteome</keyword>
<dbReference type="STRING" id="1408250.Q760_02210"/>
<dbReference type="Proteomes" id="UP000029833">
    <property type="component" value="Unassembled WGS sequence"/>
</dbReference>
<keyword evidence="1" id="KW-0812">Transmembrane</keyword>
<keyword evidence="1" id="KW-0472">Membrane</keyword>
<feature type="non-terminal residue" evidence="2">
    <location>
        <position position="1"/>
    </location>
</feature>